<comment type="function">
    <text evidence="1 8">Located at the back of the 30S subunit body where it stabilizes the conformation of the head with respect to the body.</text>
</comment>
<comment type="domain">
    <text evidence="8">The N-terminal domain interacts with the head of the 30S subunit; the C-terminal domain interacts with the body and contacts protein S4. The interaction surface between S4 and S5 is involved in control of translational fidelity.</text>
</comment>
<dbReference type="FunFam" id="3.30.230.10:FF:000002">
    <property type="entry name" value="30S ribosomal protein S5"/>
    <property type="match status" value="1"/>
</dbReference>
<dbReference type="PANTHER" id="PTHR48277">
    <property type="entry name" value="MITOCHONDRIAL RIBOSOMAL PROTEIN S5"/>
    <property type="match status" value="1"/>
</dbReference>
<keyword evidence="6 8" id="KW-0687">Ribonucleoprotein</keyword>
<evidence type="ECO:0000256" key="1">
    <source>
        <dbReference type="ARBA" id="ARBA00003093"/>
    </source>
</evidence>
<evidence type="ECO:0000313" key="12">
    <source>
        <dbReference type="EMBL" id="CAA9216976.1"/>
    </source>
</evidence>
<dbReference type="InterPro" id="IPR005712">
    <property type="entry name" value="Ribosomal_uS5_bac-type"/>
</dbReference>
<sequence length="188" mass="19617">MAQHQGGGRRQERQTDKSSAARGDTTEKVVFINRCAKVVKGGRRFSFSALIVAGDHDGKVGVGFGKANEVAEAIRKASDAARKGMESMSLHGNTIPHETIGEFGGGRVLLRPASPGTGVIAGGGVRAVVEAAGIKDVLAKSLGSSNHSNVVKATIEALRGLRRKDEIFKTRGIRPAMTTTAEGKADGQ</sequence>
<dbReference type="SUPFAM" id="SSF54211">
    <property type="entry name" value="Ribosomal protein S5 domain 2-like"/>
    <property type="match status" value="1"/>
</dbReference>
<accession>A0A6J4H9H9</accession>
<evidence type="ECO:0000256" key="8">
    <source>
        <dbReference type="HAMAP-Rule" id="MF_01307"/>
    </source>
</evidence>
<gene>
    <name evidence="8" type="primary">rpsE</name>
    <name evidence="12" type="ORF">AVDCRST_MAG42-274</name>
</gene>
<dbReference type="Gene3D" id="3.30.230.10">
    <property type="match status" value="1"/>
</dbReference>
<comment type="function">
    <text evidence="8">With S4 and S12 plays an important role in translational accuracy.</text>
</comment>
<dbReference type="NCBIfam" id="TIGR01021">
    <property type="entry name" value="rpsE_bact"/>
    <property type="match status" value="1"/>
</dbReference>
<protein>
    <recommendedName>
        <fullName evidence="7 8">Small ribosomal subunit protein uS5</fullName>
    </recommendedName>
</protein>
<feature type="domain" description="S5 DRBM" evidence="11">
    <location>
        <begin position="25"/>
        <end position="88"/>
    </location>
</feature>
<dbReference type="FunFam" id="3.30.160.20:FF:000001">
    <property type="entry name" value="30S ribosomal protein S5"/>
    <property type="match status" value="1"/>
</dbReference>
<dbReference type="InterPro" id="IPR014721">
    <property type="entry name" value="Ribsml_uS5_D2-typ_fold_subgr"/>
</dbReference>
<dbReference type="HAMAP" id="MF_01307_B">
    <property type="entry name" value="Ribosomal_uS5_B"/>
    <property type="match status" value="1"/>
</dbReference>
<evidence type="ECO:0000256" key="9">
    <source>
        <dbReference type="RuleBase" id="RU003823"/>
    </source>
</evidence>
<dbReference type="GO" id="GO:0019843">
    <property type="term" value="F:rRNA binding"/>
    <property type="evidence" value="ECO:0007669"/>
    <property type="project" value="UniProtKB-UniRule"/>
</dbReference>
<dbReference type="InterPro" id="IPR005324">
    <property type="entry name" value="Ribosomal_uS5_C"/>
</dbReference>
<evidence type="ECO:0000256" key="2">
    <source>
        <dbReference type="ARBA" id="ARBA00008945"/>
    </source>
</evidence>
<dbReference type="InterPro" id="IPR020568">
    <property type="entry name" value="Ribosomal_Su5_D2-typ_SF"/>
</dbReference>
<keyword evidence="4 8" id="KW-0694">RNA-binding</keyword>
<comment type="similarity">
    <text evidence="2 8 9">Belongs to the universal ribosomal protein uS5 family.</text>
</comment>
<evidence type="ECO:0000259" key="11">
    <source>
        <dbReference type="PROSITE" id="PS50881"/>
    </source>
</evidence>
<reference evidence="12" key="1">
    <citation type="submission" date="2020-02" db="EMBL/GenBank/DDBJ databases">
        <authorList>
            <person name="Meier V. D."/>
        </authorList>
    </citation>
    <scope>NUCLEOTIDE SEQUENCE</scope>
    <source>
        <strain evidence="12">AVDCRST_MAG42</strain>
    </source>
</reference>
<feature type="region of interest" description="Disordered" evidence="10">
    <location>
        <begin position="1"/>
        <end position="23"/>
    </location>
</feature>
<evidence type="ECO:0000256" key="5">
    <source>
        <dbReference type="ARBA" id="ARBA00022980"/>
    </source>
</evidence>
<dbReference type="Pfam" id="PF03719">
    <property type="entry name" value="Ribosomal_S5_C"/>
    <property type="match status" value="1"/>
</dbReference>
<dbReference type="GO" id="GO:0003735">
    <property type="term" value="F:structural constituent of ribosome"/>
    <property type="evidence" value="ECO:0007669"/>
    <property type="project" value="UniProtKB-UniRule"/>
</dbReference>
<dbReference type="SUPFAM" id="SSF54768">
    <property type="entry name" value="dsRNA-binding domain-like"/>
    <property type="match status" value="1"/>
</dbReference>
<comment type="subunit">
    <text evidence="8">Part of the 30S ribosomal subunit. Contacts proteins S4 and S8.</text>
</comment>
<dbReference type="GO" id="GO:0042254">
    <property type="term" value="P:ribosome biogenesis"/>
    <property type="evidence" value="ECO:0007669"/>
    <property type="project" value="UniProtKB-ARBA"/>
</dbReference>
<evidence type="ECO:0000256" key="10">
    <source>
        <dbReference type="SAM" id="MobiDB-lite"/>
    </source>
</evidence>
<dbReference type="PANTHER" id="PTHR48277:SF1">
    <property type="entry name" value="MITOCHONDRIAL RIBOSOMAL PROTEIN S5"/>
    <property type="match status" value="1"/>
</dbReference>
<dbReference type="EMBL" id="CADCTA010000022">
    <property type="protein sequence ID" value="CAA9216976.1"/>
    <property type="molecule type" value="Genomic_DNA"/>
</dbReference>
<dbReference type="PROSITE" id="PS00585">
    <property type="entry name" value="RIBOSOMAL_S5"/>
    <property type="match status" value="1"/>
</dbReference>
<evidence type="ECO:0000256" key="6">
    <source>
        <dbReference type="ARBA" id="ARBA00023274"/>
    </source>
</evidence>
<evidence type="ECO:0000256" key="7">
    <source>
        <dbReference type="ARBA" id="ARBA00035255"/>
    </source>
</evidence>
<dbReference type="Pfam" id="PF00333">
    <property type="entry name" value="Ribosomal_S5"/>
    <property type="match status" value="1"/>
</dbReference>
<dbReference type="Gene3D" id="3.30.160.20">
    <property type="match status" value="1"/>
</dbReference>
<organism evidence="12">
    <name type="scientific">uncultured Chthoniobacterales bacterium</name>
    <dbReference type="NCBI Taxonomy" id="1836801"/>
    <lineage>
        <taxon>Bacteria</taxon>
        <taxon>Pseudomonadati</taxon>
        <taxon>Verrucomicrobiota</taxon>
        <taxon>Spartobacteria</taxon>
        <taxon>Chthoniobacterales</taxon>
        <taxon>environmental samples</taxon>
    </lineage>
</organism>
<name>A0A6J4H9H9_9BACT</name>
<dbReference type="InterPro" id="IPR018192">
    <property type="entry name" value="Ribosomal_uS5_N_CS"/>
</dbReference>
<evidence type="ECO:0000256" key="4">
    <source>
        <dbReference type="ARBA" id="ARBA00022884"/>
    </source>
</evidence>
<evidence type="ECO:0000256" key="3">
    <source>
        <dbReference type="ARBA" id="ARBA00022730"/>
    </source>
</evidence>
<dbReference type="PROSITE" id="PS50881">
    <property type="entry name" value="S5_DSRBD"/>
    <property type="match status" value="1"/>
</dbReference>
<dbReference type="InterPro" id="IPR013810">
    <property type="entry name" value="Ribosomal_uS5_N"/>
</dbReference>
<keyword evidence="3 8" id="KW-0699">rRNA-binding</keyword>
<dbReference type="AlphaFoldDB" id="A0A6J4H9H9"/>
<dbReference type="GO" id="GO:0006412">
    <property type="term" value="P:translation"/>
    <property type="evidence" value="ECO:0007669"/>
    <property type="project" value="UniProtKB-UniRule"/>
</dbReference>
<dbReference type="GO" id="GO:0015935">
    <property type="term" value="C:small ribosomal subunit"/>
    <property type="evidence" value="ECO:0007669"/>
    <property type="project" value="InterPro"/>
</dbReference>
<proteinExistence type="inferred from homology"/>
<dbReference type="InterPro" id="IPR000851">
    <property type="entry name" value="Ribosomal_uS5"/>
</dbReference>
<dbReference type="GO" id="GO:0005737">
    <property type="term" value="C:cytoplasm"/>
    <property type="evidence" value="ECO:0007669"/>
    <property type="project" value="UniProtKB-ARBA"/>
</dbReference>
<keyword evidence="5 8" id="KW-0689">Ribosomal protein</keyword>